<evidence type="ECO:0000313" key="3">
    <source>
        <dbReference type="Proteomes" id="UP001596116"/>
    </source>
</evidence>
<dbReference type="InterPro" id="IPR009937">
    <property type="entry name" value="Phage_holin_3_6"/>
</dbReference>
<keyword evidence="1" id="KW-1133">Transmembrane helix</keyword>
<dbReference type="RefSeq" id="WP_379878802.1">
    <property type="nucleotide sequence ID" value="NZ_JBHPON010000001.1"/>
</dbReference>
<organism evidence="2 3">
    <name type="scientific">Hyphococcus aureus</name>
    <dbReference type="NCBI Taxonomy" id="2666033"/>
    <lineage>
        <taxon>Bacteria</taxon>
        <taxon>Pseudomonadati</taxon>
        <taxon>Pseudomonadota</taxon>
        <taxon>Alphaproteobacteria</taxon>
        <taxon>Parvularculales</taxon>
        <taxon>Parvularculaceae</taxon>
        <taxon>Hyphococcus</taxon>
    </lineage>
</organism>
<feature type="transmembrane region" description="Helical" evidence="1">
    <location>
        <begin position="50"/>
        <end position="72"/>
    </location>
</feature>
<dbReference type="Proteomes" id="UP001596116">
    <property type="component" value="Unassembled WGS sequence"/>
</dbReference>
<comment type="caution">
    <text evidence="2">The sequence shown here is derived from an EMBL/GenBank/DDBJ whole genome shotgun (WGS) entry which is preliminary data.</text>
</comment>
<dbReference type="EMBL" id="JBHPON010000001">
    <property type="protein sequence ID" value="MFC6035698.1"/>
    <property type="molecule type" value="Genomic_DNA"/>
</dbReference>
<evidence type="ECO:0000256" key="1">
    <source>
        <dbReference type="SAM" id="Phobius"/>
    </source>
</evidence>
<dbReference type="Pfam" id="PF07332">
    <property type="entry name" value="Phage_holin_3_6"/>
    <property type="match status" value="1"/>
</dbReference>
<proteinExistence type="predicted"/>
<evidence type="ECO:0000313" key="2">
    <source>
        <dbReference type="EMBL" id="MFC6035698.1"/>
    </source>
</evidence>
<feature type="transmembrane region" description="Helical" evidence="1">
    <location>
        <begin position="118"/>
        <end position="137"/>
    </location>
</feature>
<gene>
    <name evidence="2" type="ORF">ACFMB1_09105</name>
</gene>
<name>A0ABW1KUA0_9PROT</name>
<keyword evidence="1" id="KW-0472">Membrane</keyword>
<feature type="transmembrane region" description="Helical" evidence="1">
    <location>
        <begin position="20"/>
        <end position="44"/>
    </location>
</feature>
<accession>A0ABW1KUA0</accession>
<reference evidence="2 3" key="1">
    <citation type="submission" date="2024-09" db="EMBL/GenBank/DDBJ databases">
        <authorList>
            <person name="Zhang Z.-H."/>
        </authorList>
    </citation>
    <scope>NUCLEOTIDE SEQUENCE [LARGE SCALE GENOMIC DNA]</scope>
    <source>
        <strain evidence="2 3">HHTR114</strain>
    </source>
</reference>
<keyword evidence="1" id="KW-0812">Transmembrane</keyword>
<keyword evidence="3" id="KW-1185">Reference proteome</keyword>
<sequence length="140" mass="14500">MFKLFRVLKEEGEDALRRSLWLVCAAVLILSAVGFAAAAAAIVLSQSMPLPAALMISAAGVLAIGMVCVYFADREDPEPALAQTPPPAPTFASGLLTSGVMDRVTQNMLLDKVKTKPASVLAIAAAAGLAVAALDIFDDD</sequence>
<protein>
    <submittedName>
        <fullName evidence="2">Phage holin family protein</fullName>
    </submittedName>
</protein>